<feature type="compositionally biased region" description="Low complexity" evidence="1">
    <location>
        <begin position="323"/>
        <end position="334"/>
    </location>
</feature>
<dbReference type="PROSITE" id="PS50010">
    <property type="entry name" value="DH_2"/>
    <property type="match status" value="1"/>
</dbReference>
<dbReference type="Pfam" id="PF00621">
    <property type="entry name" value="RhoGEF"/>
    <property type="match status" value="1"/>
</dbReference>
<dbReference type="GO" id="GO:0005085">
    <property type="term" value="F:guanyl-nucleotide exchange factor activity"/>
    <property type="evidence" value="ECO:0007669"/>
    <property type="project" value="InterPro"/>
</dbReference>
<dbReference type="InterPro" id="IPR000219">
    <property type="entry name" value="DH_dom"/>
</dbReference>
<dbReference type="InterPro" id="IPR051092">
    <property type="entry name" value="FYVE_RhoGEF_PH"/>
</dbReference>
<gene>
    <name evidence="3" type="ORF">BCR42DRAFT_148074</name>
</gene>
<dbReference type="OrthoDB" id="660555at2759"/>
<proteinExistence type="predicted"/>
<evidence type="ECO:0000313" key="3">
    <source>
        <dbReference type="EMBL" id="ORZ07807.1"/>
    </source>
</evidence>
<feature type="compositionally biased region" description="Polar residues" evidence="1">
    <location>
        <begin position="335"/>
        <end position="344"/>
    </location>
</feature>
<dbReference type="InterPro" id="IPR035899">
    <property type="entry name" value="DBL_dom_sf"/>
</dbReference>
<dbReference type="PANTHER" id="PTHR12673:SF270">
    <property type="entry name" value="FYVE-TYPE DOMAIN-CONTAINING PROTEIN"/>
    <property type="match status" value="1"/>
</dbReference>
<protein>
    <recommendedName>
        <fullName evidence="2">DH domain-containing protein</fullName>
    </recommendedName>
</protein>
<comment type="caution">
    <text evidence="3">The sequence shown here is derived from an EMBL/GenBank/DDBJ whole genome shotgun (WGS) entry which is preliminary data.</text>
</comment>
<dbReference type="AlphaFoldDB" id="A0A1X2I2H5"/>
<sequence>MNIEEIHQANTDFCSDLHKYTKHPSNRSPIGLLFSRHLDKFKCYRNFLLGVENARLFHTKEIKHNISYQAFIDRVTDNGNSTVYGSLLLPAERIGHYRVFLQELIKHTGPTDPDFAHLSKSLTKIEEIASLHDDYHTKLIYLFQSMLQSIHNCPASLISQQRSLICYIDATEHEMKTLKPLNPVTLFLFTDKIMVVRRPSYESDGLELCGLDQKQDNADEVSFFVRKTEIHSSKRLDRKLKFRGWIGLNDIEIYQGVPELTSSFILMTMNTGGGSSSPETDQVLENYFQQDGVRLFCLSPPFLDSNPSSPALSSSPSPLSSSLSSSALNRSSSSQLQPTSYRSLTPFSTKKDDFIKQFGKTKAKLKTSDIPTTYYFWNGHHFYANIHEMSYYHATSSKNNTALIYANNPLTDIRSILGENYEAPQTLIVVAPSTDNHYSFFIKSRHPVANIDDNGDDVYMELPIEKHDEFKSSLLTNGINS</sequence>
<keyword evidence="4" id="KW-1185">Reference proteome</keyword>
<dbReference type="EMBL" id="MCGE01000033">
    <property type="protein sequence ID" value="ORZ07807.1"/>
    <property type="molecule type" value="Genomic_DNA"/>
</dbReference>
<dbReference type="STRING" id="90262.A0A1X2I2H5"/>
<dbReference type="Gene3D" id="1.20.900.10">
    <property type="entry name" value="Dbl homology (DH) domain"/>
    <property type="match status" value="1"/>
</dbReference>
<evidence type="ECO:0000256" key="1">
    <source>
        <dbReference type="SAM" id="MobiDB-lite"/>
    </source>
</evidence>
<dbReference type="GO" id="GO:0005737">
    <property type="term" value="C:cytoplasm"/>
    <property type="evidence" value="ECO:0007669"/>
    <property type="project" value="TreeGrafter"/>
</dbReference>
<accession>A0A1X2I2H5</accession>
<evidence type="ECO:0000313" key="4">
    <source>
        <dbReference type="Proteomes" id="UP000193560"/>
    </source>
</evidence>
<feature type="domain" description="DH" evidence="2">
    <location>
        <begin position="1"/>
        <end position="135"/>
    </location>
</feature>
<reference evidence="3 4" key="1">
    <citation type="submission" date="2016-07" db="EMBL/GenBank/DDBJ databases">
        <title>Pervasive Adenine N6-methylation of Active Genes in Fungi.</title>
        <authorList>
            <consortium name="DOE Joint Genome Institute"/>
            <person name="Mondo S.J."/>
            <person name="Dannebaum R.O."/>
            <person name="Kuo R.C."/>
            <person name="Labutti K."/>
            <person name="Haridas S."/>
            <person name="Kuo A."/>
            <person name="Salamov A."/>
            <person name="Ahrendt S.R."/>
            <person name="Lipzen A."/>
            <person name="Sullivan W."/>
            <person name="Andreopoulos W.B."/>
            <person name="Clum A."/>
            <person name="Lindquist E."/>
            <person name="Daum C."/>
            <person name="Ramamoorthy G.K."/>
            <person name="Gryganskyi A."/>
            <person name="Culley D."/>
            <person name="Magnuson J.K."/>
            <person name="James T.Y."/>
            <person name="O'Malley M.A."/>
            <person name="Stajich J.E."/>
            <person name="Spatafora J.W."/>
            <person name="Visel A."/>
            <person name="Grigoriev I.V."/>
        </authorList>
    </citation>
    <scope>NUCLEOTIDE SEQUENCE [LARGE SCALE GENOMIC DNA]</scope>
    <source>
        <strain evidence="3 4">NRRL 1336</strain>
    </source>
</reference>
<dbReference type="PANTHER" id="PTHR12673">
    <property type="entry name" value="FACIOGENITAL DYSPLASIA PROTEIN"/>
    <property type="match status" value="1"/>
</dbReference>
<organism evidence="3 4">
    <name type="scientific">Absidia repens</name>
    <dbReference type="NCBI Taxonomy" id="90262"/>
    <lineage>
        <taxon>Eukaryota</taxon>
        <taxon>Fungi</taxon>
        <taxon>Fungi incertae sedis</taxon>
        <taxon>Mucoromycota</taxon>
        <taxon>Mucoromycotina</taxon>
        <taxon>Mucoromycetes</taxon>
        <taxon>Mucorales</taxon>
        <taxon>Cunninghamellaceae</taxon>
        <taxon>Absidia</taxon>
    </lineage>
</organism>
<evidence type="ECO:0000259" key="2">
    <source>
        <dbReference type="PROSITE" id="PS50010"/>
    </source>
</evidence>
<dbReference type="Proteomes" id="UP000193560">
    <property type="component" value="Unassembled WGS sequence"/>
</dbReference>
<dbReference type="SUPFAM" id="SSF48065">
    <property type="entry name" value="DBL homology domain (DH-domain)"/>
    <property type="match status" value="1"/>
</dbReference>
<feature type="region of interest" description="Disordered" evidence="1">
    <location>
        <begin position="323"/>
        <end position="344"/>
    </location>
</feature>
<name>A0A1X2I2H5_9FUNG</name>